<gene>
    <name evidence="1" type="ORF">BJ987_007136</name>
</gene>
<name>A0ABS4QRA9_9NOCA</name>
<protein>
    <submittedName>
        <fullName evidence="1">Uncharacterized protein</fullName>
    </submittedName>
</protein>
<dbReference type="Proteomes" id="UP001519325">
    <property type="component" value="Unassembled WGS sequence"/>
</dbReference>
<keyword evidence="2" id="KW-1185">Reference proteome</keyword>
<evidence type="ECO:0000313" key="1">
    <source>
        <dbReference type="EMBL" id="MBP2194235.1"/>
    </source>
</evidence>
<reference evidence="1 2" key="1">
    <citation type="submission" date="2021-03" db="EMBL/GenBank/DDBJ databases">
        <title>Sequencing the genomes of 1000 actinobacteria strains.</title>
        <authorList>
            <person name="Klenk H.-P."/>
        </authorList>
    </citation>
    <scope>NUCLEOTIDE SEQUENCE [LARGE SCALE GENOMIC DNA]</scope>
    <source>
        <strain evidence="1 2">DSM 45516</strain>
    </source>
</reference>
<organism evidence="1 2">
    <name type="scientific">Nocardia goodfellowii</name>
    <dbReference type="NCBI Taxonomy" id="882446"/>
    <lineage>
        <taxon>Bacteria</taxon>
        <taxon>Bacillati</taxon>
        <taxon>Actinomycetota</taxon>
        <taxon>Actinomycetes</taxon>
        <taxon>Mycobacteriales</taxon>
        <taxon>Nocardiaceae</taxon>
        <taxon>Nocardia</taxon>
    </lineage>
</organism>
<evidence type="ECO:0000313" key="2">
    <source>
        <dbReference type="Proteomes" id="UP001519325"/>
    </source>
</evidence>
<proteinExistence type="predicted"/>
<dbReference type="EMBL" id="JAGGMR010000001">
    <property type="protein sequence ID" value="MBP2194235.1"/>
    <property type="molecule type" value="Genomic_DNA"/>
</dbReference>
<comment type="caution">
    <text evidence="1">The sequence shown here is derived from an EMBL/GenBank/DDBJ whole genome shotgun (WGS) entry which is preliminary data.</text>
</comment>
<accession>A0ABS4QRA9</accession>
<dbReference type="RefSeq" id="WP_281070407.1">
    <property type="nucleotide sequence ID" value="NZ_JAGGMR010000001.1"/>
</dbReference>
<sequence>MRTSSSDFGPPLRWLVEPPLRQRGTAEVHEEFRLAEAYLARA</sequence>